<dbReference type="AlphaFoldDB" id="A0A832EV43"/>
<evidence type="ECO:0008006" key="2">
    <source>
        <dbReference type="Google" id="ProtNLM"/>
    </source>
</evidence>
<organism evidence="1">
    <name type="scientific">Ignisphaera aggregans</name>
    <dbReference type="NCBI Taxonomy" id="334771"/>
    <lineage>
        <taxon>Archaea</taxon>
        <taxon>Thermoproteota</taxon>
        <taxon>Thermoprotei</taxon>
        <taxon>Desulfurococcales</taxon>
        <taxon>Desulfurococcaceae</taxon>
        <taxon>Ignisphaera</taxon>
    </lineage>
</organism>
<comment type="caution">
    <text evidence="1">The sequence shown here is derived from an EMBL/GenBank/DDBJ whole genome shotgun (WGS) entry which is preliminary data.</text>
</comment>
<sequence length="172" mass="19992">MDVCSLIRKNLYCCYRLELLVSDLLSLYAEKLDDSDPQMRKAKIILKAVAIESTKHAVFIELLTRFFRIHEESIECREVVGEPWIVIEKLINDIVNGMHIDLKEFVEKQRWIEESVGEESYHKLLIPLLSEAIKENCLDEYSASVIESILNKIVVDEEWHEKVIATITSKTI</sequence>
<proteinExistence type="predicted"/>
<protein>
    <recommendedName>
        <fullName evidence="2">Rubrerythrin diiron-binding domain-containing protein</fullName>
    </recommendedName>
</protein>
<evidence type="ECO:0000313" key="1">
    <source>
        <dbReference type="EMBL" id="HFQ78388.1"/>
    </source>
</evidence>
<gene>
    <name evidence="1" type="ORF">ENT99_01615</name>
</gene>
<name>A0A832EV43_9CREN</name>
<accession>A0A832EV43</accession>
<dbReference type="EMBL" id="DTAU01000035">
    <property type="protein sequence ID" value="HFQ78388.1"/>
    <property type="molecule type" value="Genomic_DNA"/>
</dbReference>
<reference evidence="1" key="1">
    <citation type="journal article" date="2020" name="mSystems">
        <title>Genome- and Community-Level Interaction Insights into Carbon Utilization and Element Cycling Functions of Hydrothermarchaeota in Hydrothermal Sediment.</title>
        <authorList>
            <person name="Zhou Z."/>
            <person name="Liu Y."/>
            <person name="Xu W."/>
            <person name="Pan J."/>
            <person name="Luo Z.H."/>
            <person name="Li M."/>
        </authorList>
    </citation>
    <scope>NUCLEOTIDE SEQUENCE</scope>
    <source>
        <strain evidence="1">SpSt-629</strain>
    </source>
</reference>